<dbReference type="CDD" id="cd09741">
    <property type="entry name" value="Csx1_III-U"/>
    <property type="match status" value="1"/>
</dbReference>
<organism evidence="2 3">
    <name type="scientific">Endozoicomonas montiporae CL-33</name>
    <dbReference type="NCBI Taxonomy" id="570277"/>
    <lineage>
        <taxon>Bacteria</taxon>
        <taxon>Pseudomonadati</taxon>
        <taxon>Pseudomonadota</taxon>
        <taxon>Gammaproteobacteria</taxon>
        <taxon>Oceanospirillales</taxon>
        <taxon>Endozoicomonadaceae</taxon>
        <taxon>Endozoicomonas</taxon>
    </lineage>
</organism>
<evidence type="ECO:0000259" key="1">
    <source>
        <dbReference type="Pfam" id="PF09623"/>
    </source>
</evidence>
<dbReference type="AlphaFoldDB" id="A0A142BBT9"/>
<evidence type="ECO:0000313" key="3">
    <source>
        <dbReference type="Proteomes" id="UP000071065"/>
    </source>
</evidence>
<dbReference type="Pfam" id="PF09623">
    <property type="entry name" value="Cas_NE0113"/>
    <property type="match status" value="1"/>
</dbReference>
<dbReference type="STRING" id="570277.EZMO1_2096"/>
<feature type="domain" description="CRISPR system ring nuclease SSO2081-like" evidence="1">
    <location>
        <begin position="18"/>
        <end position="215"/>
    </location>
</feature>
<name>A0A142BBT9_9GAMM</name>
<reference evidence="2 3" key="1">
    <citation type="journal article" date="2016" name="Front. Microbiol.">
        <title>Genomic Insight into the Host-Endosymbiont Relationship of Endozoicomonas montiporae CL-33(T) with its Coral Host.</title>
        <authorList>
            <person name="Ding J.-Y."/>
            <person name="Shiu J.-H."/>
            <person name="Chen W.-M."/>
            <person name="Chiang Y.-R."/>
            <person name="Tang S.-L."/>
        </authorList>
    </citation>
    <scope>NUCLEOTIDE SEQUENCE [LARGE SCALE GENOMIC DNA]</scope>
    <source>
        <strain evidence="2 3">CL-33</strain>
    </source>
</reference>
<dbReference type="KEGG" id="emp:EZMO1_2096"/>
<accession>A0A142BBT9</accession>
<dbReference type="RefSeq" id="WP_034873175.1">
    <property type="nucleotide sequence ID" value="NZ_CP013251.1"/>
</dbReference>
<protein>
    <submittedName>
        <fullName evidence="2">CRISPR-associated protein</fullName>
    </submittedName>
</protein>
<dbReference type="OrthoDB" id="9805822at2"/>
<evidence type="ECO:0000313" key="2">
    <source>
        <dbReference type="EMBL" id="AMO56215.1"/>
    </source>
</evidence>
<dbReference type="InterPro" id="IPR019092">
    <property type="entry name" value="SSO2081-like_dom"/>
</dbReference>
<dbReference type="InterPro" id="IPR013413">
    <property type="entry name" value="CRISPR-assoc_prot_NE0113"/>
</dbReference>
<dbReference type="NCBIfam" id="TIGR02584">
    <property type="entry name" value="cas_NE0113"/>
    <property type="match status" value="1"/>
</dbReference>
<sequence length="387" mass="43134">MTESGNYKNILFVASGMSPQILTETLYALMVQDKPLIPDEIHLVTTVQGREKARAGLLDSGKGQFYRFCEDYGFSPDAFSERTIHVIHDAQGNALNDIKTPSDNEATADTITRLIQQFTADPDTRLHVSLAGGRKTMSYYTGYALSLYGRKQDQLSHVLVSEGYESCHDFYYPTPESRMLENRFGEPCDAADAEVTLANIPFVRLREDLPERFLQGKACFSETIRIMGKVDEPRSLNIHVQASTITVSGCVVPIADLELAFLLMFARDLQINGDEAGYELPGKSGSAAIGRPYLRALCEIKGIDYTNDWSELEGRLIDQDINPRTLKSLTNGLMKSSFYSQRRNELMRLLKIELGKKLAECYLPQPVNGKGGEHRLLLNAGEVSVTV</sequence>
<proteinExistence type="predicted"/>
<dbReference type="PATRIC" id="fig|570277.3.peg.2254"/>
<gene>
    <name evidence="2" type="ORF">EZMO1_2096</name>
</gene>
<dbReference type="Proteomes" id="UP000071065">
    <property type="component" value="Chromosome"/>
</dbReference>
<dbReference type="EMBL" id="CP013251">
    <property type="protein sequence ID" value="AMO56215.1"/>
    <property type="molecule type" value="Genomic_DNA"/>
</dbReference>